<feature type="transmembrane region" description="Helical" evidence="1">
    <location>
        <begin position="61"/>
        <end position="81"/>
    </location>
</feature>
<reference evidence="3 4" key="2">
    <citation type="journal article" date="2012" name="Stand. Genomic Sci.">
        <title>Complete genome sequence of the orange-red pigmented, radioresistant Deinococcus proteolyticus type strain (MRP(T)).</title>
        <authorList>
            <person name="Copeland A."/>
            <person name="Zeytun A."/>
            <person name="Yassawong M."/>
            <person name="Nolan M."/>
            <person name="Lucas S."/>
            <person name="Hammon N."/>
            <person name="Deshpande S."/>
            <person name="Cheng J.F."/>
            <person name="Han C."/>
            <person name="Tapia R."/>
            <person name="Goodwin L.A."/>
            <person name="Pitluck S."/>
            <person name="Mavromatis K."/>
            <person name="Liolios K."/>
            <person name="Pagani I."/>
            <person name="Ivanova N."/>
            <person name="Mikhailova N."/>
            <person name="Pati A."/>
            <person name="Chen A."/>
            <person name="Palaniappan K."/>
            <person name="Land M."/>
            <person name="Hauser L."/>
            <person name="Jeffries C.D."/>
            <person name="Brambilla E.M."/>
            <person name="Rohde M."/>
            <person name="Sikorski J."/>
            <person name="Pukall R."/>
            <person name="Goker M."/>
            <person name="Detter J.C."/>
            <person name="Woyke T."/>
            <person name="Bristow J."/>
            <person name="Eisen J.A."/>
            <person name="Markowitz V."/>
            <person name="Hugenholtz P."/>
            <person name="Kyrpides N.C."/>
            <person name="Klenk H.P."/>
            <person name="Lapidus A."/>
        </authorList>
    </citation>
    <scope>NUCLEOTIDE SEQUENCE [LARGE SCALE GENOMIC DNA]</scope>
    <source>
        <strain evidence="4">ATCC 35074 / DSM 20540 / JCM 6276 / NBRC 101906 / NCIMB 13154 / VKM Ac-1939 / CCM 2703 / MRP</strain>
    </source>
</reference>
<gene>
    <name evidence="3" type="ordered locus">Deipr_0809</name>
</gene>
<proteinExistence type="predicted"/>
<evidence type="ECO:0000256" key="1">
    <source>
        <dbReference type="SAM" id="Phobius"/>
    </source>
</evidence>
<dbReference type="HOGENOM" id="CLU_1060601_0_0_0"/>
<evidence type="ECO:0000313" key="4">
    <source>
        <dbReference type="Proteomes" id="UP000007718"/>
    </source>
</evidence>
<dbReference type="PANTHER" id="PTHR30336">
    <property type="entry name" value="INNER MEMBRANE PROTEIN, PROBABLE PERMEASE"/>
    <property type="match status" value="1"/>
</dbReference>
<sequence>MTPRFPTSAYLRPLAFGLLAGVLLAAAGVGIGYRGFGGLGALLLVALSPLLALWRPGRAALWAGLGTVALLYGAALFTPLVPRALTALTEAQAPAPADAIIVLGGGLSCAEGSLEPASAARLSRGTDLWRAGYADTLVFSSQSDALTPPECPRMSDLQAAQLRRWFDRPPRILTLRGVTDTADEARQAARLEAEYGWRRVLLVTSPSHSARAAALFRRELSAEVLSVPAEEWRFSLSGETAQSRLAGLNVVLYEALSRVKARLLR</sequence>
<dbReference type="eggNOG" id="COG1434">
    <property type="taxonomic scope" value="Bacteria"/>
</dbReference>
<name>F0RM45_DEIPM</name>
<dbReference type="CDD" id="cd06259">
    <property type="entry name" value="YdcF-like"/>
    <property type="match status" value="1"/>
</dbReference>
<dbReference type="OrthoDB" id="9809813at2"/>
<dbReference type="InterPro" id="IPR003848">
    <property type="entry name" value="DUF218"/>
</dbReference>
<dbReference type="Proteomes" id="UP000007718">
    <property type="component" value="Chromosome"/>
</dbReference>
<dbReference type="RefSeq" id="WP_013614574.1">
    <property type="nucleotide sequence ID" value="NC_015161.1"/>
</dbReference>
<keyword evidence="4" id="KW-1185">Reference proteome</keyword>
<dbReference type="PANTHER" id="PTHR30336:SF4">
    <property type="entry name" value="ENVELOPE BIOGENESIS FACTOR ELYC"/>
    <property type="match status" value="1"/>
</dbReference>
<evidence type="ECO:0000259" key="2">
    <source>
        <dbReference type="Pfam" id="PF02698"/>
    </source>
</evidence>
<dbReference type="GO" id="GO:0000270">
    <property type="term" value="P:peptidoglycan metabolic process"/>
    <property type="evidence" value="ECO:0007669"/>
    <property type="project" value="TreeGrafter"/>
</dbReference>
<keyword evidence="1" id="KW-0812">Transmembrane</keyword>
<keyword evidence="1" id="KW-1133">Transmembrane helix</keyword>
<dbReference type="KEGG" id="dpt:Deipr_0809"/>
<dbReference type="AlphaFoldDB" id="F0RM45"/>
<keyword evidence="1" id="KW-0472">Membrane</keyword>
<organism evidence="3 4">
    <name type="scientific">Deinococcus proteolyticus (strain ATCC 35074 / DSM 20540 / JCM 6276 / NBRC 101906 / NCIMB 13154 / VKM Ac-1939 / CCM 2703 / MRP)</name>
    <dbReference type="NCBI Taxonomy" id="693977"/>
    <lineage>
        <taxon>Bacteria</taxon>
        <taxon>Thermotogati</taxon>
        <taxon>Deinococcota</taxon>
        <taxon>Deinococci</taxon>
        <taxon>Deinococcales</taxon>
        <taxon>Deinococcaceae</taxon>
        <taxon>Deinococcus</taxon>
    </lineage>
</organism>
<feature type="transmembrane region" description="Helical" evidence="1">
    <location>
        <begin position="38"/>
        <end position="54"/>
    </location>
</feature>
<dbReference type="Pfam" id="PF02698">
    <property type="entry name" value="DUF218"/>
    <property type="match status" value="1"/>
</dbReference>
<dbReference type="EMBL" id="CP002536">
    <property type="protein sequence ID" value="ADY25965.1"/>
    <property type="molecule type" value="Genomic_DNA"/>
</dbReference>
<dbReference type="STRING" id="693977.Deipr_0809"/>
<accession>F0RM45</accession>
<protein>
    <recommendedName>
        <fullName evidence="2">DUF218 domain-containing protein</fullName>
    </recommendedName>
</protein>
<dbReference type="GO" id="GO:0005886">
    <property type="term" value="C:plasma membrane"/>
    <property type="evidence" value="ECO:0007669"/>
    <property type="project" value="TreeGrafter"/>
</dbReference>
<feature type="domain" description="DUF218" evidence="2">
    <location>
        <begin position="98"/>
        <end position="254"/>
    </location>
</feature>
<reference evidence="4" key="1">
    <citation type="submission" date="2011-02" db="EMBL/GenBank/DDBJ databases">
        <title>The complete sequence of chromosome of Deinococcus proteolyticus DSM 20540.</title>
        <authorList>
            <consortium name="US DOE Joint Genome Institute (JGI-PGF)"/>
            <person name="Lucas S."/>
            <person name="Copeland A."/>
            <person name="Lapidus A."/>
            <person name="Bruce D."/>
            <person name="Goodwin L."/>
            <person name="Pitluck S."/>
            <person name="Kyrpides N."/>
            <person name="Mavromatis K."/>
            <person name="Pagani I."/>
            <person name="Ivanova N."/>
            <person name="Ovchinnikova G."/>
            <person name="Zeytun A."/>
            <person name="Detter J.C."/>
            <person name="Han C."/>
            <person name="Land M."/>
            <person name="Hauser L."/>
            <person name="Markowitz V."/>
            <person name="Cheng J.-F."/>
            <person name="Hugenholtz P."/>
            <person name="Woyke T."/>
            <person name="Wu D."/>
            <person name="Pukall R."/>
            <person name="Steenblock K."/>
            <person name="Brambilla E."/>
            <person name="Klenk H.-P."/>
            <person name="Eisen J.A."/>
        </authorList>
    </citation>
    <scope>NUCLEOTIDE SEQUENCE [LARGE SCALE GENOMIC DNA]</scope>
    <source>
        <strain evidence="4">ATCC 35074 / DSM 20540 / JCM 6276 / NBRC 101906 / NCIMB 13154 / VKM Ac-1939 / CCM 2703 / MRP</strain>
    </source>
</reference>
<dbReference type="GO" id="GO:0043164">
    <property type="term" value="P:Gram-negative-bacterium-type cell wall biogenesis"/>
    <property type="evidence" value="ECO:0007669"/>
    <property type="project" value="TreeGrafter"/>
</dbReference>
<dbReference type="InterPro" id="IPR051599">
    <property type="entry name" value="Cell_Envelope_Assoc"/>
</dbReference>
<evidence type="ECO:0000313" key="3">
    <source>
        <dbReference type="EMBL" id="ADY25965.1"/>
    </source>
</evidence>